<dbReference type="SUPFAM" id="SSF56672">
    <property type="entry name" value="DNA/RNA polymerases"/>
    <property type="match status" value="1"/>
</dbReference>
<keyword evidence="5" id="KW-0255">Endonuclease</keyword>
<feature type="domain" description="Reverse transcriptase" evidence="8">
    <location>
        <begin position="4"/>
        <end position="68"/>
    </location>
</feature>
<dbReference type="GO" id="GO:0006508">
    <property type="term" value="P:proteolysis"/>
    <property type="evidence" value="ECO:0007669"/>
    <property type="project" value="UniProtKB-KW"/>
</dbReference>
<reference evidence="9" key="1">
    <citation type="submission" date="2021-06" db="EMBL/GenBank/DDBJ databases">
        <authorList>
            <person name="Kallberg Y."/>
            <person name="Tangrot J."/>
            <person name="Rosling A."/>
        </authorList>
    </citation>
    <scope>NUCLEOTIDE SEQUENCE</scope>
    <source>
        <strain evidence="9">MT106</strain>
    </source>
</reference>
<protein>
    <submittedName>
        <fullName evidence="9">8839_t:CDS:1</fullName>
    </submittedName>
</protein>
<dbReference type="PANTHER" id="PTHR24559:SF444">
    <property type="entry name" value="REVERSE TRANSCRIPTASE DOMAIN-CONTAINING PROTEIN"/>
    <property type="match status" value="1"/>
</dbReference>
<dbReference type="InterPro" id="IPR000477">
    <property type="entry name" value="RT_dom"/>
</dbReference>
<evidence type="ECO:0000259" key="8">
    <source>
        <dbReference type="Pfam" id="PF00078"/>
    </source>
</evidence>
<accession>A0A9N9DWY5</accession>
<evidence type="ECO:0000256" key="6">
    <source>
        <dbReference type="ARBA" id="ARBA00022801"/>
    </source>
</evidence>
<evidence type="ECO:0000256" key="5">
    <source>
        <dbReference type="ARBA" id="ARBA00022759"/>
    </source>
</evidence>
<keyword evidence="6" id="KW-0378">Hydrolase</keyword>
<dbReference type="InterPro" id="IPR043128">
    <property type="entry name" value="Rev_trsase/Diguanyl_cyclase"/>
</dbReference>
<name>A0A9N9DWY5_9GLOM</name>
<dbReference type="GO" id="GO:0003964">
    <property type="term" value="F:RNA-directed DNA polymerase activity"/>
    <property type="evidence" value="ECO:0007669"/>
    <property type="project" value="UniProtKB-KW"/>
</dbReference>
<proteinExistence type="predicted"/>
<organism evidence="9 10">
    <name type="scientific">Ambispora gerdemannii</name>
    <dbReference type="NCBI Taxonomy" id="144530"/>
    <lineage>
        <taxon>Eukaryota</taxon>
        <taxon>Fungi</taxon>
        <taxon>Fungi incertae sedis</taxon>
        <taxon>Mucoromycota</taxon>
        <taxon>Glomeromycotina</taxon>
        <taxon>Glomeromycetes</taxon>
        <taxon>Archaeosporales</taxon>
        <taxon>Ambisporaceae</taxon>
        <taxon>Ambispora</taxon>
    </lineage>
</organism>
<evidence type="ECO:0000313" key="9">
    <source>
        <dbReference type="EMBL" id="CAG8655912.1"/>
    </source>
</evidence>
<gene>
    <name evidence="9" type="ORF">AGERDE_LOCUS11599</name>
</gene>
<comment type="caution">
    <text evidence="9">The sequence shown here is derived from an EMBL/GenBank/DDBJ whole genome shotgun (WGS) entry which is preliminary data.</text>
</comment>
<keyword evidence="4" id="KW-0540">Nuclease</keyword>
<dbReference type="Proteomes" id="UP000789831">
    <property type="component" value="Unassembled WGS sequence"/>
</dbReference>
<dbReference type="OrthoDB" id="5920460at2759"/>
<dbReference type="PANTHER" id="PTHR24559">
    <property type="entry name" value="TRANSPOSON TY3-I GAG-POL POLYPROTEIN"/>
    <property type="match status" value="1"/>
</dbReference>
<sequence length="68" mass="7898">AYPLLRIDEMMDSLGNAYWFSSMDLTSGYWQIKMKEEDKAKTAFTSKEGLFEFNIIPFELCNALATFQ</sequence>
<dbReference type="InterPro" id="IPR043502">
    <property type="entry name" value="DNA/RNA_pol_sf"/>
</dbReference>
<keyword evidence="3" id="KW-0548">Nucleotidyltransferase</keyword>
<keyword evidence="2" id="KW-0808">Transferase</keyword>
<evidence type="ECO:0000256" key="2">
    <source>
        <dbReference type="ARBA" id="ARBA00022679"/>
    </source>
</evidence>
<evidence type="ECO:0000256" key="4">
    <source>
        <dbReference type="ARBA" id="ARBA00022722"/>
    </source>
</evidence>
<keyword evidence="1" id="KW-0645">Protease</keyword>
<dbReference type="CDD" id="cd01647">
    <property type="entry name" value="RT_LTR"/>
    <property type="match status" value="1"/>
</dbReference>
<dbReference type="Gene3D" id="3.10.10.10">
    <property type="entry name" value="HIV Type 1 Reverse Transcriptase, subunit A, domain 1"/>
    <property type="match status" value="1"/>
</dbReference>
<evidence type="ECO:0000256" key="7">
    <source>
        <dbReference type="ARBA" id="ARBA00022918"/>
    </source>
</evidence>
<dbReference type="GO" id="GO:0008233">
    <property type="term" value="F:peptidase activity"/>
    <property type="evidence" value="ECO:0007669"/>
    <property type="project" value="UniProtKB-KW"/>
</dbReference>
<dbReference type="FunFam" id="3.10.10.10:FF:000007">
    <property type="entry name" value="Retrovirus-related Pol polyprotein from transposon 17.6-like Protein"/>
    <property type="match status" value="1"/>
</dbReference>
<evidence type="ECO:0000256" key="3">
    <source>
        <dbReference type="ARBA" id="ARBA00022695"/>
    </source>
</evidence>
<dbReference type="Gene3D" id="3.30.70.270">
    <property type="match status" value="1"/>
</dbReference>
<dbReference type="Pfam" id="PF00078">
    <property type="entry name" value="RVT_1"/>
    <property type="match status" value="1"/>
</dbReference>
<feature type="non-terminal residue" evidence="9">
    <location>
        <position position="1"/>
    </location>
</feature>
<evidence type="ECO:0000313" key="10">
    <source>
        <dbReference type="Proteomes" id="UP000789831"/>
    </source>
</evidence>
<keyword evidence="7" id="KW-0695">RNA-directed DNA polymerase</keyword>
<keyword evidence="10" id="KW-1185">Reference proteome</keyword>
<dbReference type="GO" id="GO:0004519">
    <property type="term" value="F:endonuclease activity"/>
    <property type="evidence" value="ECO:0007669"/>
    <property type="project" value="UniProtKB-KW"/>
</dbReference>
<dbReference type="InterPro" id="IPR053134">
    <property type="entry name" value="RNA-dir_DNA_polymerase"/>
</dbReference>
<dbReference type="AlphaFoldDB" id="A0A9N9DWY5"/>
<dbReference type="EMBL" id="CAJVPL010005228">
    <property type="protein sequence ID" value="CAG8655912.1"/>
    <property type="molecule type" value="Genomic_DNA"/>
</dbReference>
<evidence type="ECO:0000256" key="1">
    <source>
        <dbReference type="ARBA" id="ARBA00022670"/>
    </source>
</evidence>